<feature type="domain" description="Carrier" evidence="6">
    <location>
        <begin position="1975"/>
        <end position="2053"/>
    </location>
</feature>
<dbReference type="InterPro" id="IPR006162">
    <property type="entry name" value="Ppantetheine_attach_site"/>
</dbReference>
<dbReference type="Pfam" id="PF00668">
    <property type="entry name" value="Condensation"/>
    <property type="match status" value="2"/>
</dbReference>
<dbReference type="FunFam" id="3.30.559.30:FF:000006">
    <property type="entry name" value="Yersiniabactin polyketide/non-ribosomal peptide synthetase"/>
    <property type="match status" value="2"/>
</dbReference>
<feature type="domain" description="Carrier" evidence="6">
    <location>
        <begin position="1426"/>
        <end position="1500"/>
    </location>
</feature>
<sequence>MTQAVLGKTDEGIMVDEVLRAELAADLAMPADQLDANASFLKLGLDSMRLMAWLHRLRKRGHQVKLRDLYQNPTLAGWTLLLQEHPATAGAAATPAQAAPSRVWPTMRDGEPFDLTPVQHAYLVGRAPHQTLGGVGCHLYQEFDGVGLDADRLEQAIGMLIERHPMLMLTFLADGRQQYRPAKRWRGLTVHDLRFAAAQECEAHLQGMRARHGHRVLAVEQGENFDFQLTLLPDGRRRLHAEIDLLVLDAGSFSLVFDELAALVRGERLPAVSADYDFRSYLAQAAQENEAARRQAREFWIGRLETLPDAPQLPLAREPEQIRQVRISRRRSEIKAQDWARFKDCAGDHGVTPTMALATCFGAVLSRWCSQPRLLLNLTLFDPQPLHPAVEGMIADFTNILLLDIAGEGDRFGALAQANQQTFMDAYEHRHWSGVELLRELRKSSGLYPHGAPVVFTSNLGRPLFGEDAERTLGAPGWGISQTPQVWIDHLAYEHGGSVFLQWDSNDELFPPGLINAMFQAYLRLLRHLLDEPDAWHEDVPDLMPQEQRAVRAHINAPGGEPVPQGLLHDGFLGKARECPDAVALIHGDRRLTYGELAGQARGCAGALVSQGVRPGDTVAITMSKGIGQIVAVMGVLYAGAVYVPVSLDQPPQRRRAIYQGAGAALVLVCRDDAGASDNGATDGVIFLPWQDAIRHADLPDCRTVDAHEPAYIIYTSGSTGTPKGVIISHRGAVNTCAELNRRYAVGAGDRVLALSALHFDLSVYDIFGLLAAGGALVLVDESQRRDPAAWCEAIERHGVTLWNTVPALFDMLLTYSEGFDLRAPEKLRAIMLSGDWIGLDLPARYRALRPDGRFVAMGGATEASIWSNVYDVEDVATQWRSIPYGYPLARQKYRVSDPQGRDCPDWVAGELWIGGEGVALGYFNDPQRTAQQFVTVGGERWYRTGDMGCYWPDGRLEFLGRRDKQVKIGGYRIELGEIEAALLRVQGVKSAVAMAVGEREKSLAAFVVPQGTALYSVLPVDPAVPDDYAALTPHKVLAEDQCEPDNEASVARLVADFLFDHLCQQGVAFATAITVDDALRRYGAQPGWTGLMDRWLGHLAVAGYLRQLEDGCYVAAAGDPPTPSQPPADHALRELASVLLTHHTPLAQIVRGERPAQTLLDHPFWAPEQLLLRTRGVPAAIEALAGMIQALAGVLGRPVRLHEVGARSGQAALRLFQRLDAAVVEYTAWDESPEMVLRAAANLQRYAHAQARRWHADVPSEDLHRADVVWANNALHRLGDAGLRAALAIAVPSALVCVHELRRASSLALVSAELLTDDDSGGIAKRLQEAPWWQSVLAGHGMRCQASGLSGHVQWLVLRAPREVLKPDSGKLSAALRELLPGYMVPQRLFFLDQLPLTPNGKVDHRALAQRCGGREQAPGPEREPPQGDAEQAVAALWRELLKAPDIYRDCHFFQLGGDSLLATRLIGELGRRGYAARLGDLFDYPTLSAFAATLHRADAKEADGLRHDPASRYAPFALTDVQQAYLVGRQPGFALGGVGSHFFVEFEVADLDAARFERAVNRLIERHDLLRAVVKDGMQQVLKDVPRFTLQRHQVADLDGEETVALRERLARQVLDPAHWPVFDMQAAQVAGGSQARLFVCLDNLMLDGLSMQILLAELEQLYMSPEIALPELAIGFRDYQEHVRQCDINEVSRAYWARRLDSLPPAPQLPLRCDPDEVRVPHFARVSAHLSAPQWTALKARAREEGLTPSALLLAAYATTLSAWAAREDLCLNLTLFDRQPLHPQIDQVLGDFTTLLLLAWQPDRDWRSSAHRLQQRLRQDLLHRDVSAIQVMRQLAQRSGRASGAMPVVFTSALGFQQDRFLAHSSWMKPRWGLSHTPQVWLDHQVYESEGELRLNWDFVQELFEPQQVQTMFDRYVALLRRLAQDGAAWSLALDVLVPRLVRASRSQPAVPISSAVELPASFLPGAGARPAALRADDVLVQTLCGHFEQTVGLPVQPRQSFFDAGATSLKLVQLHVHLKQAGFASLQVTDLFAHATPLALATHLQGIGAGGDATRGVDNGRRDLLAQRQARAQRRRGSTL</sequence>
<dbReference type="Gene3D" id="3.30.559.30">
    <property type="entry name" value="Nonribosomal peptide synthetase, condensation domain"/>
    <property type="match status" value="2"/>
</dbReference>
<dbReference type="InterPro" id="IPR001242">
    <property type="entry name" value="Condensation_dom"/>
</dbReference>
<dbReference type="Pfam" id="PF00501">
    <property type="entry name" value="AMP-binding"/>
    <property type="match status" value="1"/>
</dbReference>
<dbReference type="CDD" id="cd19535">
    <property type="entry name" value="Cyc_NRPS"/>
    <property type="match status" value="2"/>
</dbReference>
<gene>
    <name evidence="7" type="ORF">SAMN04488135_11656</name>
</gene>
<feature type="domain" description="Carrier" evidence="6">
    <location>
        <begin position="10"/>
        <end position="86"/>
    </location>
</feature>
<dbReference type="CDD" id="cd12114">
    <property type="entry name" value="A_NRPS_TlmIV_like"/>
    <property type="match status" value="1"/>
</dbReference>
<dbReference type="GO" id="GO:0031177">
    <property type="term" value="F:phosphopantetheine binding"/>
    <property type="evidence" value="ECO:0007669"/>
    <property type="project" value="InterPro"/>
</dbReference>
<dbReference type="InterPro" id="IPR045851">
    <property type="entry name" value="AMP-bd_C_sf"/>
</dbReference>
<dbReference type="PROSITE" id="PS50075">
    <property type="entry name" value="CARRIER"/>
    <property type="match status" value="3"/>
</dbReference>
<dbReference type="SUPFAM" id="SSF47336">
    <property type="entry name" value="ACP-like"/>
    <property type="match status" value="3"/>
</dbReference>
<dbReference type="Pfam" id="PF00550">
    <property type="entry name" value="PP-binding"/>
    <property type="match status" value="3"/>
</dbReference>
<dbReference type="Gene3D" id="1.10.1200.10">
    <property type="entry name" value="ACP-like"/>
    <property type="match status" value="3"/>
</dbReference>
<dbReference type="InterPro" id="IPR057737">
    <property type="entry name" value="Condensation_MtbB-like"/>
</dbReference>
<dbReference type="PANTHER" id="PTHR45527">
    <property type="entry name" value="NONRIBOSOMAL PEPTIDE SYNTHETASE"/>
    <property type="match status" value="1"/>
</dbReference>
<evidence type="ECO:0000256" key="1">
    <source>
        <dbReference type="ARBA" id="ARBA00001957"/>
    </source>
</evidence>
<evidence type="ECO:0000256" key="4">
    <source>
        <dbReference type="ARBA" id="ARBA00022598"/>
    </source>
</evidence>
<dbReference type="SMART" id="SM01294">
    <property type="entry name" value="PKS_PP_betabranch"/>
    <property type="match status" value="1"/>
</dbReference>
<dbReference type="Gene3D" id="3.30.559.10">
    <property type="entry name" value="Chloramphenicol acetyltransferase-like domain"/>
    <property type="match status" value="2"/>
</dbReference>
<dbReference type="SUPFAM" id="SSF53335">
    <property type="entry name" value="S-adenosyl-L-methionine-dependent methyltransferases"/>
    <property type="match status" value="1"/>
</dbReference>
<dbReference type="GO" id="GO:0043041">
    <property type="term" value="P:amino acid activation for nonribosomal peptide biosynthetic process"/>
    <property type="evidence" value="ECO:0007669"/>
    <property type="project" value="TreeGrafter"/>
</dbReference>
<dbReference type="GO" id="GO:0005737">
    <property type="term" value="C:cytoplasm"/>
    <property type="evidence" value="ECO:0007669"/>
    <property type="project" value="TreeGrafter"/>
</dbReference>
<evidence type="ECO:0000256" key="2">
    <source>
        <dbReference type="ARBA" id="ARBA00022450"/>
    </source>
</evidence>
<comment type="cofactor">
    <cofactor evidence="1">
        <name>pantetheine 4'-phosphate</name>
        <dbReference type="ChEBI" id="CHEBI:47942"/>
    </cofactor>
</comment>
<dbReference type="InterPro" id="IPR020806">
    <property type="entry name" value="PKS_PP-bd"/>
</dbReference>
<evidence type="ECO:0000256" key="3">
    <source>
        <dbReference type="ARBA" id="ARBA00022553"/>
    </source>
</evidence>
<dbReference type="PROSITE" id="PS00012">
    <property type="entry name" value="PHOSPHOPANTETHEINE"/>
    <property type="match status" value="2"/>
</dbReference>
<dbReference type="Gene3D" id="3.40.50.12780">
    <property type="entry name" value="N-terminal domain of ligase-like"/>
    <property type="match status" value="1"/>
</dbReference>
<keyword evidence="8" id="KW-1185">Reference proteome</keyword>
<dbReference type="PROSITE" id="PS00455">
    <property type="entry name" value="AMP_BINDING"/>
    <property type="match status" value="1"/>
</dbReference>
<dbReference type="SMART" id="SM00823">
    <property type="entry name" value="PKS_PP"/>
    <property type="match status" value="3"/>
</dbReference>
<name>A0A1M5ZN19_9BURK</name>
<dbReference type="PANTHER" id="PTHR45527:SF10">
    <property type="entry name" value="PYOCHELIN SYNTHASE PCHF"/>
    <property type="match status" value="1"/>
</dbReference>
<evidence type="ECO:0000256" key="5">
    <source>
        <dbReference type="ARBA" id="ARBA00022737"/>
    </source>
</evidence>
<dbReference type="OrthoDB" id="6297021at2"/>
<evidence type="ECO:0000313" key="7">
    <source>
        <dbReference type="EMBL" id="SHI25558.1"/>
    </source>
</evidence>
<dbReference type="InterPro" id="IPR042099">
    <property type="entry name" value="ANL_N_sf"/>
</dbReference>
<dbReference type="Gene3D" id="3.30.300.30">
    <property type="match status" value="2"/>
</dbReference>
<keyword evidence="3" id="KW-0597">Phosphoprotein</keyword>
<evidence type="ECO:0000313" key="8">
    <source>
        <dbReference type="Proteomes" id="UP000184226"/>
    </source>
</evidence>
<dbReference type="GO" id="GO:0009403">
    <property type="term" value="P:toxin biosynthetic process"/>
    <property type="evidence" value="ECO:0007669"/>
    <property type="project" value="UniProtKB-ARBA"/>
</dbReference>
<dbReference type="SUPFAM" id="SSF56801">
    <property type="entry name" value="Acetyl-CoA synthetase-like"/>
    <property type="match status" value="1"/>
</dbReference>
<dbReference type="InterPro" id="IPR020845">
    <property type="entry name" value="AMP-binding_CS"/>
</dbReference>
<dbReference type="Pfam" id="PF08242">
    <property type="entry name" value="Methyltransf_12"/>
    <property type="match status" value="1"/>
</dbReference>
<dbReference type="Proteomes" id="UP000184226">
    <property type="component" value="Unassembled WGS sequence"/>
</dbReference>
<dbReference type="NCBIfam" id="TIGR01733">
    <property type="entry name" value="AA-adenyl-dom"/>
    <property type="match status" value="1"/>
</dbReference>
<proteinExistence type="predicted"/>
<dbReference type="RefSeq" id="WP_073108093.1">
    <property type="nucleotide sequence ID" value="NZ_FQXE01000016.1"/>
</dbReference>
<reference evidence="7 8" key="1">
    <citation type="submission" date="2016-11" db="EMBL/GenBank/DDBJ databases">
        <authorList>
            <person name="Jaros S."/>
            <person name="Januszkiewicz K."/>
            <person name="Wedrychowicz H."/>
        </authorList>
    </citation>
    <scope>NUCLEOTIDE SEQUENCE [LARGE SCALE GENOMIC DNA]</scope>
    <source>
        <strain evidence="7 8">CGMCC 1.10190</strain>
    </source>
</reference>
<protein>
    <submittedName>
        <fullName evidence="7">Yersiniabactin nonribosomal peptide synthetase</fullName>
    </submittedName>
</protein>
<dbReference type="InterPro" id="IPR023213">
    <property type="entry name" value="CAT-like_dom_sf"/>
</dbReference>
<dbReference type="SUPFAM" id="SSF52777">
    <property type="entry name" value="CoA-dependent acyltransferases"/>
    <property type="match status" value="4"/>
</dbReference>
<keyword evidence="2" id="KW-0596">Phosphopantetheine</keyword>
<dbReference type="EMBL" id="FQXE01000016">
    <property type="protein sequence ID" value="SHI25558.1"/>
    <property type="molecule type" value="Genomic_DNA"/>
</dbReference>
<evidence type="ECO:0000259" key="6">
    <source>
        <dbReference type="PROSITE" id="PS50075"/>
    </source>
</evidence>
<dbReference type="STRING" id="658167.SAMN04488135_11656"/>
<dbReference type="Gene3D" id="3.40.50.150">
    <property type="entry name" value="Vaccinia Virus protein VP39"/>
    <property type="match status" value="1"/>
</dbReference>
<accession>A0A1M5ZN19</accession>
<dbReference type="InterPro" id="IPR029063">
    <property type="entry name" value="SAM-dependent_MTases_sf"/>
</dbReference>
<dbReference type="GO" id="GO:0016874">
    <property type="term" value="F:ligase activity"/>
    <property type="evidence" value="ECO:0007669"/>
    <property type="project" value="UniProtKB-KW"/>
</dbReference>
<keyword evidence="5" id="KW-0677">Repeat</keyword>
<organism evidence="7 8">
    <name type="scientific">Pollutimonas bauzanensis</name>
    <dbReference type="NCBI Taxonomy" id="658167"/>
    <lineage>
        <taxon>Bacteria</taxon>
        <taxon>Pseudomonadati</taxon>
        <taxon>Pseudomonadota</taxon>
        <taxon>Betaproteobacteria</taxon>
        <taxon>Burkholderiales</taxon>
        <taxon>Alcaligenaceae</taxon>
        <taxon>Pollutimonas</taxon>
    </lineage>
</organism>
<dbReference type="InterPro" id="IPR036736">
    <property type="entry name" value="ACP-like_sf"/>
</dbReference>
<dbReference type="FunFam" id="3.40.50.12780:FF:000012">
    <property type="entry name" value="Non-ribosomal peptide synthetase"/>
    <property type="match status" value="1"/>
</dbReference>
<dbReference type="InterPro" id="IPR009081">
    <property type="entry name" value="PP-bd_ACP"/>
</dbReference>
<dbReference type="InterPro" id="IPR010071">
    <property type="entry name" value="AA_adenyl_dom"/>
</dbReference>
<dbReference type="InterPro" id="IPR013217">
    <property type="entry name" value="Methyltransf_12"/>
</dbReference>
<dbReference type="InterPro" id="IPR000873">
    <property type="entry name" value="AMP-dep_synth/lig_dom"/>
</dbReference>
<keyword evidence="4" id="KW-0436">Ligase</keyword>
<dbReference type="FunFam" id="3.30.559.10:FF:000023">
    <property type="entry name" value="Non-ribosomal peptide synthetase"/>
    <property type="match status" value="2"/>
</dbReference>